<keyword evidence="11" id="KW-1185">Reference proteome</keyword>
<dbReference type="InterPro" id="IPR029055">
    <property type="entry name" value="Ntn_hydrolases_N"/>
</dbReference>
<dbReference type="InterPro" id="IPR033738">
    <property type="entry name" value="AsnB_N"/>
</dbReference>
<dbReference type="Gene3D" id="3.60.20.10">
    <property type="entry name" value="Glutamine Phosphoribosylpyrophosphate, subunit 1, domain 1"/>
    <property type="match status" value="1"/>
</dbReference>
<evidence type="ECO:0000256" key="3">
    <source>
        <dbReference type="ARBA" id="ARBA00012737"/>
    </source>
</evidence>
<gene>
    <name evidence="10" type="primary">asnB</name>
    <name evidence="10" type="ORF">J8F10_23550</name>
</gene>
<dbReference type="EC" id="6.3.5.4" evidence="3"/>
<dbReference type="Gene3D" id="3.40.50.620">
    <property type="entry name" value="HUPs"/>
    <property type="match status" value="1"/>
</dbReference>
<dbReference type="InterPro" id="IPR017932">
    <property type="entry name" value="GATase_2_dom"/>
</dbReference>
<dbReference type="PROSITE" id="PS51278">
    <property type="entry name" value="GATASE_TYPE_2"/>
    <property type="match status" value="1"/>
</dbReference>
<dbReference type="InterPro" id="IPR006426">
    <property type="entry name" value="Asn_synth_AEB"/>
</dbReference>
<keyword evidence="6" id="KW-0315">Glutamine amidotransferase</keyword>
<dbReference type="GO" id="GO:0004066">
    <property type="term" value="F:asparagine synthase (glutamine-hydrolyzing) activity"/>
    <property type="evidence" value="ECO:0007669"/>
    <property type="project" value="UniProtKB-EC"/>
</dbReference>
<evidence type="ECO:0000256" key="6">
    <source>
        <dbReference type="ARBA" id="ARBA00022962"/>
    </source>
</evidence>
<dbReference type="NCBIfam" id="TIGR01536">
    <property type="entry name" value="asn_synth_AEB"/>
    <property type="match status" value="1"/>
</dbReference>
<keyword evidence="10" id="KW-0436">Ligase</keyword>
<sequence>MCGIAGMFDLSGQRPAPAGVVHAMARAIYHRGPDEDGYLERPGLHIANRRLSIVGLADGHQPIANEDQSVWTVFNGEFFDYKEKRAALESKGHVFRTHTDTELIPHTWEDHGADLLQHLKGQFAICVWDSRTNEVLLARDRSGICPLFYTVVKHDGSDWLLFASEMKGLFASGLVERKADLQGLNHVFTFMAMPGPTTVFQGIQCLVPGRYLHFKLGQTTVEHATAQKTYWQITYPDRGHEDYGADEKKLVDGFEEVLFKAVQRRVWADVPVVSYLSGGVDSSLVVAMANKVMGRPIPTFTISVTDKKLNEKSEALQVAKHLGCEPVVVDCGHDELRTGYPELIAAAEFPVIDTSCVGLLHLARSVHQQGYKVALTGEGADEWLAGYSWFKIRKLVGWMDKIPGVPLGFAVRQLFQMVNGQPRFPYSSYRNTMRHMGGSNGWLDVYGLVSTNKLRFFTGAARDAILARSPLDDLGISPDLNRWHPFNRQMYFGGRVMLPGHLLASKGDRIAMHSSVETRYAFLDEDVIAYMAKIHPRWKLRGVMNDKYIERKVAERWLPKEIAWRRKKMFRAPMDSWADKGPGGNNQQPNARPSESWIDQVLSPESVRKAGYFDPNAVASARQKLAKPGGGFARTSVEMGLTGVLATQLWHHLYLSGDLCSLESKIARS</sequence>
<keyword evidence="5" id="KW-0067">ATP-binding</keyword>
<protein>
    <recommendedName>
        <fullName evidence="3">asparagine synthase (glutamine-hydrolyzing)</fullName>
        <ecNumber evidence="3">6.3.5.4</ecNumber>
    </recommendedName>
</protein>
<dbReference type="Pfam" id="PF00733">
    <property type="entry name" value="Asn_synthase"/>
    <property type="match status" value="1"/>
</dbReference>
<evidence type="ECO:0000256" key="1">
    <source>
        <dbReference type="ARBA" id="ARBA00005187"/>
    </source>
</evidence>
<dbReference type="PIRSF" id="PIRSF001589">
    <property type="entry name" value="Asn_synthetase_glu-h"/>
    <property type="match status" value="1"/>
</dbReference>
<reference evidence="10 11" key="1">
    <citation type="submission" date="2021-04" db="EMBL/GenBank/DDBJ databases">
        <authorList>
            <person name="Ivanova A."/>
        </authorList>
    </citation>
    <scope>NUCLEOTIDE SEQUENCE [LARGE SCALE GENOMIC DNA]</scope>
    <source>
        <strain evidence="10 11">G18</strain>
    </source>
</reference>
<dbReference type="EMBL" id="JAGKQQ010000001">
    <property type="protein sequence ID" value="MBP3958235.1"/>
    <property type="molecule type" value="Genomic_DNA"/>
</dbReference>
<accession>A0ABS5BYB6</accession>
<feature type="region of interest" description="Disordered" evidence="8">
    <location>
        <begin position="575"/>
        <end position="594"/>
    </location>
</feature>
<feature type="domain" description="Glutamine amidotransferase type-2" evidence="9">
    <location>
        <begin position="2"/>
        <end position="217"/>
    </location>
</feature>
<dbReference type="PANTHER" id="PTHR43284">
    <property type="entry name" value="ASPARAGINE SYNTHETASE (GLUTAMINE-HYDROLYZING)"/>
    <property type="match status" value="1"/>
</dbReference>
<evidence type="ECO:0000256" key="7">
    <source>
        <dbReference type="ARBA" id="ARBA00048741"/>
    </source>
</evidence>
<dbReference type="SUPFAM" id="SSF52402">
    <property type="entry name" value="Adenine nucleotide alpha hydrolases-like"/>
    <property type="match status" value="1"/>
</dbReference>
<dbReference type="InterPro" id="IPR001962">
    <property type="entry name" value="Asn_synthase"/>
</dbReference>
<proteinExistence type="inferred from homology"/>
<dbReference type="Pfam" id="PF13537">
    <property type="entry name" value="GATase_7"/>
    <property type="match status" value="1"/>
</dbReference>
<evidence type="ECO:0000256" key="8">
    <source>
        <dbReference type="SAM" id="MobiDB-lite"/>
    </source>
</evidence>
<dbReference type="InterPro" id="IPR014729">
    <property type="entry name" value="Rossmann-like_a/b/a_fold"/>
</dbReference>
<name>A0ABS5BYB6_9BACT</name>
<comment type="catalytic activity">
    <reaction evidence="7">
        <text>L-aspartate + L-glutamine + ATP + H2O = L-asparagine + L-glutamate + AMP + diphosphate + H(+)</text>
        <dbReference type="Rhea" id="RHEA:12228"/>
        <dbReference type="ChEBI" id="CHEBI:15377"/>
        <dbReference type="ChEBI" id="CHEBI:15378"/>
        <dbReference type="ChEBI" id="CHEBI:29985"/>
        <dbReference type="ChEBI" id="CHEBI:29991"/>
        <dbReference type="ChEBI" id="CHEBI:30616"/>
        <dbReference type="ChEBI" id="CHEBI:33019"/>
        <dbReference type="ChEBI" id="CHEBI:58048"/>
        <dbReference type="ChEBI" id="CHEBI:58359"/>
        <dbReference type="ChEBI" id="CHEBI:456215"/>
        <dbReference type="EC" id="6.3.5.4"/>
    </reaction>
</comment>
<evidence type="ECO:0000313" key="11">
    <source>
        <dbReference type="Proteomes" id="UP000676565"/>
    </source>
</evidence>
<comment type="caution">
    <text evidence="10">The sequence shown here is derived from an EMBL/GenBank/DDBJ whole genome shotgun (WGS) entry which is preliminary data.</text>
</comment>
<dbReference type="SUPFAM" id="SSF56235">
    <property type="entry name" value="N-terminal nucleophile aminohydrolases (Ntn hydrolases)"/>
    <property type="match status" value="1"/>
</dbReference>
<evidence type="ECO:0000313" key="10">
    <source>
        <dbReference type="EMBL" id="MBP3958235.1"/>
    </source>
</evidence>
<keyword evidence="4" id="KW-0547">Nucleotide-binding</keyword>
<comment type="pathway">
    <text evidence="1">Amino-acid biosynthesis; L-asparagine biosynthesis; L-asparagine from L-aspartate (L-Gln route): step 1/1.</text>
</comment>
<comment type="similarity">
    <text evidence="2">Belongs to the asparagine synthetase family.</text>
</comment>
<evidence type="ECO:0000259" key="9">
    <source>
        <dbReference type="PROSITE" id="PS51278"/>
    </source>
</evidence>
<dbReference type="CDD" id="cd01991">
    <property type="entry name" value="Asn_synthase_B_C"/>
    <property type="match status" value="1"/>
</dbReference>
<evidence type="ECO:0000256" key="2">
    <source>
        <dbReference type="ARBA" id="ARBA00005752"/>
    </source>
</evidence>
<evidence type="ECO:0000256" key="5">
    <source>
        <dbReference type="ARBA" id="ARBA00022840"/>
    </source>
</evidence>
<dbReference type="PANTHER" id="PTHR43284:SF1">
    <property type="entry name" value="ASPARAGINE SYNTHETASE"/>
    <property type="match status" value="1"/>
</dbReference>
<dbReference type="InterPro" id="IPR051786">
    <property type="entry name" value="ASN_synthetase/amidase"/>
</dbReference>
<evidence type="ECO:0000256" key="4">
    <source>
        <dbReference type="ARBA" id="ARBA00022741"/>
    </source>
</evidence>
<organism evidence="10 11">
    <name type="scientific">Gemmata palustris</name>
    <dbReference type="NCBI Taxonomy" id="2822762"/>
    <lineage>
        <taxon>Bacteria</taxon>
        <taxon>Pseudomonadati</taxon>
        <taxon>Planctomycetota</taxon>
        <taxon>Planctomycetia</taxon>
        <taxon>Gemmatales</taxon>
        <taxon>Gemmataceae</taxon>
        <taxon>Gemmata</taxon>
    </lineage>
</organism>
<dbReference type="RefSeq" id="WP_210658029.1">
    <property type="nucleotide sequence ID" value="NZ_JAGKQQ010000001.1"/>
</dbReference>
<dbReference type="Proteomes" id="UP000676565">
    <property type="component" value="Unassembled WGS sequence"/>
</dbReference>
<dbReference type="CDD" id="cd00712">
    <property type="entry name" value="AsnB"/>
    <property type="match status" value="1"/>
</dbReference>